<dbReference type="InterPro" id="IPR009967">
    <property type="entry name" value="Flagellum_FlbT"/>
</dbReference>
<dbReference type="GO" id="GO:0006402">
    <property type="term" value="P:mRNA catabolic process"/>
    <property type="evidence" value="ECO:0007669"/>
    <property type="project" value="InterPro"/>
</dbReference>
<gene>
    <name evidence="4" type="ORF">DK427_13745</name>
</gene>
<dbReference type="Pfam" id="PF07378">
    <property type="entry name" value="FlbT"/>
    <property type="match status" value="1"/>
</dbReference>
<dbReference type="KEGG" id="meti:DK427_13745"/>
<dbReference type="EMBL" id="CP029551">
    <property type="protein sequence ID" value="AWN36666.1"/>
    <property type="molecule type" value="Genomic_DNA"/>
</dbReference>
<reference evidence="4 5" key="1">
    <citation type="submission" date="2018-05" db="EMBL/GenBank/DDBJ databases">
        <title>Complete Genome Sequence of Methylobacterium sp. 17Sr1-43.</title>
        <authorList>
            <person name="Srinivasan S."/>
        </authorList>
    </citation>
    <scope>NUCLEOTIDE SEQUENCE [LARGE SCALE GENOMIC DNA]</scope>
    <source>
        <strain evidence="4 5">17Sr1-43</strain>
    </source>
</reference>
<name>A0A2U8VU44_9HYPH</name>
<organism evidence="4 5">
    <name type="scientific">Methylobacterium radiodurans</name>
    <dbReference type="NCBI Taxonomy" id="2202828"/>
    <lineage>
        <taxon>Bacteria</taxon>
        <taxon>Pseudomonadati</taxon>
        <taxon>Pseudomonadota</taxon>
        <taxon>Alphaproteobacteria</taxon>
        <taxon>Hyphomicrobiales</taxon>
        <taxon>Methylobacteriaceae</taxon>
        <taxon>Methylobacterium</taxon>
    </lineage>
</organism>
<proteinExistence type="predicted"/>
<dbReference type="GO" id="GO:1902209">
    <property type="term" value="P:negative regulation of bacterial-type flagellum assembly"/>
    <property type="evidence" value="ECO:0007669"/>
    <property type="project" value="InterPro"/>
</dbReference>
<keyword evidence="5" id="KW-1185">Reference proteome</keyword>
<keyword evidence="3" id="KW-0694">RNA-binding</keyword>
<evidence type="ECO:0000256" key="2">
    <source>
        <dbReference type="ARBA" id="ARBA00022795"/>
    </source>
</evidence>
<evidence type="ECO:0000313" key="4">
    <source>
        <dbReference type="EMBL" id="AWN36666.1"/>
    </source>
</evidence>
<keyword evidence="4" id="KW-0282">Flagellum</keyword>
<keyword evidence="1" id="KW-0678">Repressor</keyword>
<keyword evidence="2" id="KW-1005">Bacterial flagellum biogenesis</keyword>
<dbReference type="AlphaFoldDB" id="A0A2U8VU44"/>
<keyword evidence="4" id="KW-0969">Cilium</keyword>
<protein>
    <submittedName>
        <fullName evidence="4">Flagellar protein FlbT</fullName>
    </submittedName>
</protein>
<dbReference type="RefSeq" id="WP_109951755.1">
    <property type="nucleotide sequence ID" value="NZ_CP029551.1"/>
</dbReference>
<keyword evidence="4" id="KW-0966">Cell projection</keyword>
<dbReference type="OrthoDB" id="8561314at2"/>
<evidence type="ECO:0000256" key="3">
    <source>
        <dbReference type="ARBA" id="ARBA00022884"/>
    </source>
</evidence>
<dbReference type="GO" id="GO:0048027">
    <property type="term" value="F:mRNA 5'-UTR binding"/>
    <property type="evidence" value="ECO:0007669"/>
    <property type="project" value="InterPro"/>
</dbReference>
<dbReference type="Proteomes" id="UP000246058">
    <property type="component" value="Chromosome"/>
</dbReference>
<evidence type="ECO:0000313" key="5">
    <source>
        <dbReference type="Proteomes" id="UP000246058"/>
    </source>
</evidence>
<accession>A0A2U8VU44</accession>
<dbReference type="GO" id="GO:0044781">
    <property type="term" value="P:bacterial-type flagellum organization"/>
    <property type="evidence" value="ECO:0007669"/>
    <property type="project" value="UniProtKB-KW"/>
</dbReference>
<sequence length="133" mass="14726">MPLRIELKPFERLIINGAAIRNGERRAAFLIETSCKFLRESEIITESEADTPCKRLHLTLTVIYLTEEPTGPLALFYAQAAELVRQAPGTAPYLAAIQEELEAGRHHAAIKRARDLVAYERAGLERAAEPASG</sequence>
<evidence type="ECO:0000256" key="1">
    <source>
        <dbReference type="ARBA" id="ARBA00022491"/>
    </source>
</evidence>